<dbReference type="Proteomes" id="UP000076796">
    <property type="component" value="Unassembled WGS sequence"/>
</dbReference>
<reference evidence="2" key="1">
    <citation type="journal article" date="2016" name="Genome Announc.">
        <title>Draft genomes of two strains of Paenibacillus glucanolyticus with capability to degrade lignocellulose.</title>
        <authorList>
            <person name="Mathews S.L."/>
            <person name="Pawlak J."/>
            <person name="Grunden A.M."/>
        </authorList>
    </citation>
    <scope>NUCLEOTIDE SEQUENCE [LARGE SCALE GENOMIC DNA]</scope>
    <source>
        <strain evidence="2">SLM1</strain>
    </source>
</reference>
<dbReference type="AlphaFoldDB" id="A0A163I1D3"/>
<feature type="domain" description="IrrE N-terminal-like" evidence="1">
    <location>
        <begin position="54"/>
        <end position="149"/>
    </location>
</feature>
<dbReference type="GeneID" id="97552922"/>
<dbReference type="RefSeq" id="WP_063477945.1">
    <property type="nucleotide sequence ID" value="NZ_CP147845.1"/>
</dbReference>
<keyword evidence="3" id="KW-1185">Reference proteome</keyword>
<dbReference type="OrthoDB" id="2417909at2"/>
<name>A0A163I1D3_9BACL</name>
<proteinExistence type="predicted"/>
<evidence type="ECO:0000259" key="1">
    <source>
        <dbReference type="Pfam" id="PF06114"/>
    </source>
</evidence>
<evidence type="ECO:0000313" key="2">
    <source>
        <dbReference type="EMBL" id="KZS45745.1"/>
    </source>
</evidence>
<accession>A0A163I1D3</accession>
<protein>
    <recommendedName>
        <fullName evidence="1">IrrE N-terminal-like domain-containing protein</fullName>
    </recommendedName>
</protein>
<dbReference type="Pfam" id="PF06114">
    <property type="entry name" value="Peptidase_M78"/>
    <property type="match status" value="1"/>
</dbReference>
<dbReference type="EMBL" id="LWMH01000001">
    <property type="protein sequence ID" value="KZS45745.1"/>
    <property type="molecule type" value="Genomic_DNA"/>
</dbReference>
<sequence>MLFTYYHETALEHSITTHYRLHQFLAPEDLLDIERIAESFDVYLRFDKCKSVSDNQEKIIIIDNRLIVVQQRKIFFHELCHVLRHVGDQRKMHFLFKEGQETEADNFVLYAFMPFYMISQLEIPNRQEDAIRFLASTFKVPLKLAGKRLEQIQRRDLQGRMLADSVKQTETKRNTINVSHHNHGETRLYAYFDSTGDYIEPSQIIIQVDPQTLISEQEILFSPEGPFERLEESQLEAFVDSKPIKFNDLDYTRDGRISLKLSHLASRYYNSAFKFIVQRKDIEQVLDCYGADF</sequence>
<gene>
    <name evidence="2" type="ORF">AWU65_07375</name>
</gene>
<evidence type="ECO:0000313" key="3">
    <source>
        <dbReference type="Proteomes" id="UP000076796"/>
    </source>
</evidence>
<comment type="caution">
    <text evidence="2">The sequence shown here is derived from an EMBL/GenBank/DDBJ whole genome shotgun (WGS) entry which is preliminary data.</text>
</comment>
<dbReference type="InterPro" id="IPR010359">
    <property type="entry name" value="IrrE_HExxH"/>
</dbReference>
<organism evidence="2 3">
    <name type="scientific">Paenibacillus glucanolyticus</name>
    <dbReference type="NCBI Taxonomy" id="59843"/>
    <lineage>
        <taxon>Bacteria</taxon>
        <taxon>Bacillati</taxon>
        <taxon>Bacillota</taxon>
        <taxon>Bacilli</taxon>
        <taxon>Bacillales</taxon>
        <taxon>Paenibacillaceae</taxon>
        <taxon>Paenibacillus</taxon>
    </lineage>
</organism>